<dbReference type="EMBL" id="MN740698">
    <property type="protein sequence ID" value="QHU08682.1"/>
    <property type="molecule type" value="Genomic_DNA"/>
</dbReference>
<evidence type="ECO:0000313" key="1">
    <source>
        <dbReference type="EMBL" id="QHU08682.1"/>
    </source>
</evidence>
<dbReference type="AlphaFoldDB" id="A0A6C0JSF6"/>
<sequence length="378" mass="42620">MAMYTLMTEIEIPSRPFDGCICTVSKRYLNGDGTVYLLSTFSNRIDGTDEGPPNRVITTPMGRVKDYVTSIPDQSILPDYFDYTDSIFTFGVSEELRRINKVVVLLGGERSVEALLMLDYFIQQGTVINHLSVQMVCSTEEGVRSIYEEAKDRGTDLKTIPIRALTCSDFHLAYVEKYLNLDELKSLNRTRYLELDHVPLVMRREVRECLGRLAPKIAHLSIPKTKDEGIEYPNVVLLSVREKYPQIRVDCRRFPKLVAMSVSSTVEELTVESYPDRPLNLAVSSTIKDTISLPKVSGATVSSVSYSYDDEGSTYSYVSHEKADNLGSREARIRLAEKNFGLYLDRGINVRVAFPFVNDILPVIDIGLKKAPKRAQNS</sequence>
<reference evidence="1" key="1">
    <citation type="journal article" date="2020" name="Nature">
        <title>Giant virus diversity and host interactions through global metagenomics.</title>
        <authorList>
            <person name="Schulz F."/>
            <person name="Roux S."/>
            <person name="Paez-Espino D."/>
            <person name="Jungbluth S."/>
            <person name="Walsh D.A."/>
            <person name="Denef V.J."/>
            <person name="McMahon K.D."/>
            <person name="Konstantinidis K.T."/>
            <person name="Eloe-Fadrosh E.A."/>
            <person name="Kyrpides N.C."/>
            <person name="Woyke T."/>
        </authorList>
    </citation>
    <scope>NUCLEOTIDE SEQUENCE</scope>
    <source>
        <strain evidence="1">GVMAG-S-1063924-116</strain>
    </source>
</reference>
<accession>A0A6C0JSF6</accession>
<organism evidence="1">
    <name type="scientific">viral metagenome</name>
    <dbReference type="NCBI Taxonomy" id="1070528"/>
    <lineage>
        <taxon>unclassified sequences</taxon>
        <taxon>metagenomes</taxon>
        <taxon>organismal metagenomes</taxon>
    </lineage>
</organism>
<name>A0A6C0JSF6_9ZZZZ</name>
<protein>
    <submittedName>
        <fullName evidence="1">Uncharacterized protein</fullName>
    </submittedName>
</protein>
<proteinExistence type="predicted"/>